<evidence type="ECO:0000256" key="2">
    <source>
        <dbReference type="SAM" id="SignalP"/>
    </source>
</evidence>
<gene>
    <name evidence="4" type="ORF">ACFQ1E_07245</name>
</gene>
<dbReference type="InterPro" id="IPR029058">
    <property type="entry name" value="AB_hydrolase_fold"/>
</dbReference>
<feature type="signal peptide" evidence="2">
    <location>
        <begin position="1"/>
        <end position="18"/>
    </location>
</feature>
<dbReference type="SUPFAM" id="SSF53474">
    <property type="entry name" value="alpha/beta-Hydrolases"/>
    <property type="match status" value="1"/>
</dbReference>
<sequence>MRSRLIALPLFAAGLALAGCAPHAGGPAGPGAPRPAPGLRLHVETFRTLAPRRVRTLVVVLHGDAAPGTRGDELAFAAASQQAVPDSAAVTILRPGYSDAKGNKSPGDPGNATGDSYDAPRLADVERTIARLRAAYPRARVVLVGDDGGAAIAANLAGLHPALVDGIVLAGCPCSLPEWRAHMAKRTGNKAWSAATASLDPLKTAGGVSPALRAAVLVGADDPLIPVRFARAYAESLVLRGVATDYRILPGKGHDLLGDPEVLAATVRLAASLPEKR</sequence>
<accession>A0ABW3H6X0</accession>
<evidence type="ECO:0000256" key="1">
    <source>
        <dbReference type="SAM" id="MobiDB-lite"/>
    </source>
</evidence>
<keyword evidence="5" id="KW-1185">Reference proteome</keyword>
<feature type="chain" id="PRO_5046165031" evidence="2">
    <location>
        <begin position="19"/>
        <end position="277"/>
    </location>
</feature>
<dbReference type="Proteomes" id="UP001596977">
    <property type="component" value="Unassembled WGS sequence"/>
</dbReference>
<evidence type="ECO:0000313" key="5">
    <source>
        <dbReference type="Proteomes" id="UP001596977"/>
    </source>
</evidence>
<dbReference type="PROSITE" id="PS51257">
    <property type="entry name" value="PROKAR_LIPOPROTEIN"/>
    <property type="match status" value="1"/>
</dbReference>
<organism evidence="4 5">
    <name type="scientific">Sphingomonas canadensis</name>
    <dbReference type="NCBI Taxonomy" id="1219257"/>
    <lineage>
        <taxon>Bacteria</taxon>
        <taxon>Pseudomonadati</taxon>
        <taxon>Pseudomonadota</taxon>
        <taxon>Alphaproteobacteria</taxon>
        <taxon>Sphingomonadales</taxon>
        <taxon>Sphingomonadaceae</taxon>
        <taxon>Sphingomonas</taxon>
    </lineage>
</organism>
<proteinExistence type="predicted"/>
<keyword evidence="4" id="KW-0378">Hydrolase</keyword>
<evidence type="ECO:0000259" key="3">
    <source>
        <dbReference type="Pfam" id="PF00561"/>
    </source>
</evidence>
<protein>
    <submittedName>
        <fullName evidence="4">Alpha/beta hydrolase</fullName>
    </submittedName>
</protein>
<dbReference type="Gene3D" id="3.40.50.1820">
    <property type="entry name" value="alpha/beta hydrolase"/>
    <property type="match status" value="1"/>
</dbReference>
<dbReference type="Pfam" id="PF00561">
    <property type="entry name" value="Abhydrolase_1"/>
    <property type="match status" value="1"/>
</dbReference>
<reference evidence="5" key="1">
    <citation type="journal article" date="2019" name="Int. J. Syst. Evol. Microbiol.">
        <title>The Global Catalogue of Microorganisms (GCM) 10K type strain sequencing project: providing services to taxonomists for standard genome sequencing and annotation.</title>
        <authorList>
            <consortium name="The Broad Institute Genomics Platform"/>
            <consortium name="The Broad Institute Genome Sequencing Center for Infectious Disease"/>
            <person name="Wu L."/>
            <person name="Ma J."/>
        </authorList>
    </citation>
    <scope>NUCLEOTIDE SEQUENCE [LARGE SCALE GENOMIC DNA]</scope>
    <source>
        <strain evidence="5">CCUG 62982</strain>
    </source>
</reference>
<feature type="domain" description="AB hydrolase-1" evidence="3">
    <location>
        <begin position="96"/>
        <end position="241"/>
    </location>
</feature>
<dbReference type="RefSeq" id="WP_264943091.1">
    <property type="nucleotide sequence ID" value="NZ_JAPDRA010000002.1"/>
</dbReference>
<dbReference type="EMBL" id="JBHTJG010000002">
    <property type="protein sequence ID" value="MFD0946125.1"/>
    <property type="molecule type" value="Genomic_DNA"/>
</dbReference>
<keyword evidence="2" id="KW-0732">Signal</keyword>
<dbReference type="InterPro" id="IPR000073">
    <property type="entry name" value="AB_hydrolase_1"/>
</dbReference>
<dbReference type="GO" id="GO:0016787">
    <property type="term" value="F:hydrolase activity"/>
    <property type="evidence" value="ECO:0007669"/>
    <property type="project" value="UniProtKB-KW"/>
</dbReference>
<evidence type="ECO:0000313" key="4">
    <source>
        <dbReference type="EMBL" id="MFD0946125.1"/>
    </source>
</evidence>
<feature type="region of interest" description="Disordered" evidence="1">
    <location>
        <begin position="96"/>
        <end position="118"/>
    </location>
</feature>
<comment type="caution">
    <text evidence="4">The sequence shown here is derived from an EMBL/GenBank/DDBJ whole genome shotgun (WGS) entry which is preliminary data.</text>
</comment>
<name>A0ABW3H6X0_9SPHN</name>